<evidence type="ECO:0000313" key="1">
    <source>
        <dbReference type="EMBL" id="PVD21852.1"/>
    </source>
</evidence>
<dbReference type="EMBL" id="PZQS01000011">
    <property type="protein sequence ID" value="PVD21852.1"/>
    <property type="molecule type" value="Genomic_DNA"/>
</dbReference>
<comment type="caution">
    <text evidence="1">The sequence shown here is derived from an EMBL/GenBank/DDBJ whole genome shotgun (WGS) entry which is preliminary data.</text>
</comment>
<gene>
    <name evidence="1" type="ORF">C0Q70_17654</name>
</gene>
<sequence length="247" mass="27165">MSSSTQINEKNIEENAFERRALEQKALLPLTCSCWRQPDAAGLLEHSTSNTTLSDTARSITYNINDSVYTSAEGSCRQSGGTCDDNLGIMVPPLVKPKRGRHDTDKCSRVEMLRQNFMGDIALEMLMEDGTDVSNMIRDKNSKHGVGDESSLSLDTYLSQGVSVEFTCRGADAMLLCTSGDNRHTEQHNKGKGPNLDQLRRLEQYILDMMSPDEEQVQKSPALAAKLAVILGLAVPKPSLSDFSSIF</sequence>
<dbReference type="Proteomes" id="UP000245119">
    <property type="component" value="Linkage Group LG11"/>
</dbReference>
<name>A0A2T7NL11_POMCA</name>
<reference evidence="1 2" key="1">
    <citation type="submission" date="2018-04" db="EMBL/GenBank/DDBJ databases">
        <title>The genome of golden apple snail Pomacea canaliculata provides insight into stress tolerance and invasive adaptation.</title>
        <authorList>
            <person name="Liu C."/>
            <person name="Liu B."/>
            <person name="Ren Y."/>
            <person name="Zhang Y."/>
            <person name="Wang H."/>
            <person name="Li S."/>
            <person name="Jiang F."/>
            <person name="Yin L."/>
            <person name="Zhang G."/>
            <person name="Qian W."/>
            <person name="Fan W."/>
        </authorList>
    </citation>
    <scope>NUCLEOTIDE SEQUENCE [LARGE SCALE GENOMIC DNA]</scope>
    <source>
        <strain evidence="1">SZHN2017</strain>
        <tissue evidence="1">Muscle</tissue>
    </source>
</reference>
<organism evidence="1 2">
    <name type="scientific">Pomacea canaliculata</name>
    <name type="common">Golden apple snail</name>
    <dbReference type="NCBI Taxonomy" id="400727"/>
    <lineage>
        <taxon>Eukaryota</taxon>
        <taxon>Metazoa</taxon>
        <taxon>Spiralia</taxon>
        <taxon>Lophotrochozoa</taxon>
        <taxon>Mollusca</taxon>
        <taxon>Gastropoda</taxon>
        <taxon>Caenogastropoda</taxon>
        <taxon>Architaenioglossa</taxon>
        <taxon>Ampullarioidea</taxon>
        <taxon>Ampullariidae</taxon>
        <taxon>Pomacea</taxon>
    </lineage>
</organism>
<evidence type="ECO:0000313" key="2">
    <source>
        <dbReference type="Proteomes" id="UP000245119"/>
    </source>
</evidence>
<dbReference type="AlphaFoldDB" id="A0A2T7NL11"/>
<accession>A0A2T7NL11</accession>
<protein>
    <submittedName>
        <fullName evidence="1">Uncharacterized protein</fullName>
    </submittedName>
</protein>
<proteinExistence type="predicted"/>
<dbReference type="OrthoDB" id="44820at2759"/>
<keyword evidence="2" id="KW-1185">Reference proteome</keyword>